<protein>
    <submittedName>
        <fullName evidence="1">Uncharacterized protein</fullName>
    </submittedName>
</protein>
<reference evidence="1" key="1">
    <citation type="journal article" date="2020" name="Nature">
        <title>Giant virus diversity and host interactions through global metagenomics.</title>
        <authorList>
            <person name="Schulz F."/>
            <person name="Roux S."/>
            <person name="Paez-Espino D."/>
            <person name="Jungbluth S."/>
            <person name="Walsh D.A."/>
            <person name="Denef V.J."/>
            <person name="McMahon K.D."/>
            <person name="Konstantinidis K.T."/>
            <person name="Eloe-Fadrosh E.A."/>
            <person name="Kyrpides N.C."/>
            <person name="Woyke T."/>
        </authorList>
    </citation>
    <scope>NUCLEOTIDE SEQUENCE</scope>
    <source>
        <strain evidence="1">GVMAG-M-3300009422-16</strain>
    </source>
</reference>
<organism evidence="1">
    <name type="scientific">viral metagenome</name>
    <dbReference type="NCBI Taxonomy" id="1070528"/>
    <lineage>
        <taxon>unclassified sequences</taxon>
        <taxon>metagenomes</taxon>
        <taxon>organismal metagenomes</taxon>
    </lineage>
</organism>
<dbReference type="AlphaFoldDB" id="A0A6C0B5D8"/>
<sequence length="47" mass="5500">MYNIMCLTAFKNFITNCLNKLFTRSINRGNAKAVAMDKNLQKYINHM</sequence>
<name>A0A6C0B5D8_9ZZZZ</name>
<evidence type="ECO:0000313" key="1">
    <source>
        <dbReference type="EMBL" id="QHS87044.1"/>
    </source>
</evidence>
<proteinExistence type="predicted"/>
<dbReference type="EMBL" id="MN739075">
    <property type="protein sequence ID" value="QHS87044.1"/>
    <property type="molecule type" value="Genomic_DNA"/>
</dbReference>
<accession>A0A6C0B5D8</accession>